<dbReference type="PANTHER" id="PTHR34129:SF1">
    <property type="entry name" value="DUF952 DOMAIN-CONTAINING PROTEIN"/>
    <property type="match status" value="1"/>
</dbReference>
<evidence type="ECO:0000313" key="3">
    <source>
        <dbReference type="Proteomes" id="UP000093757"/>
    </source>
</evidence>
<dbReference type="Proteomes" id="UP000093757">
    <property type="component" value="Unassembled WGS sequence"/>
</dbReference>
<dbReference type="RefSeq" id="WP_065134426.1">
    <property type="nucleotide sequence ID" value="NZ_JACKSU010000020.1"/>
</dbReference>
<protein>
    <submittedName>
        <fullName evidence="1">Glutathione S-transferase</fullName>
    </submittedName>
</protein>
<evidence type="ECO:0000313" key="1">
    <source>
        <dbReference type="EMBL" id="OBS01326.1"/>
    </source>
</evidence>
<dbReference type="PANTHER" id="PTHR34129">
    <property type="entry name" value="BLR1139 PROTEIN"/>
    <property type="match status" value="1"/>
</dbReference>
<dbReference type="GO" id="GO:0016740">
    <property type="term" value="F:transferase activity"/>
    <property type="evidence" value="ECO:0007669"/>
    <property type="project" value="UniProtKB-KW"/>
</dbReference>
<dbReference type="OrthoDB" id="5638018at2"/>
<dbReference type="Pfam" id="PF06108">
    <property type="entry name" value="DUF952"/>
    <property type="match status" value="1"/>
</dbReference>
<gene>
    <name evidence="1" type="ORF">A9W98_01595</name>
    <name evidence="2" type="ORF">AWC08_15290</name>
</gene>
<proteinExistence type="predicted"/>
<name>A0A1A6BGC4_MYCGO</name>
<dbReference type="SUPFAM" id="SSF56399">
    <property type="entry name" value="ADP-ribosylation"/>
    <property type="match status" value="1"/>
</dbReference>
<accession>A0A1A6BGC4</accession>
<dbReference type="EMBL" id="LQOY01000022">
    <property type="protein sequence ID" value="ORV95282.1"/>
    <property type="molecule type" value="Genomic_DNA"/>
</dbReference>
<evidence type="ECO:0000313" key="4">
    <source>
        <dbReference type="Proteomes" id="UP000193928"/>
    </source>
</evidence>
<organism evidence="1 3">
    <name type="scientific">Mycobacterium gordonae</name>
    <dbReference type="NCBI Taxonomy" id="1778"/>
    <lineage>
        <taxon>Bacteria</taxon>
        <taxon>Bacillati</taxon>
        <taxon>Actinomycetota</taxon>
        <taxon>Actinomycetes</taxon>
        <taxon>Mycobacteriales</taxon>
        <taxon>Mycobacteriaceae</taxon>
        <taxon>Mycobacterium</taxon>
    </lineage>
</organism>
<comment type="caution">
    <text evidence="1">The sequence shown here is derived from an EMBL/GenBank/DDBJ whole genome shotgun (WGS) entry which is preliminary data.</text>
</comment>
<dbReference type="EMBL" id="MAEM01000301">
    <property type="protein sequence ID" value="OBS01326.1"/>
    <property type="molecule type" value="Genomic_DNA"/>
</dbReference>
<keyword evidence="4" id="KW-1185">Reference proteome</keyword>
<reference evidence="1 3" key="2">
    <citation type="submission" date="2016-06" db="EMBL/GenBank/DDBJ databases">
        <authorList>
            <person name="Kjaerup R.B."/>
            <person name="Dalgaard T.S."/>
            <person name="Juul-Madsen H.R."/>
        </authorList>
    </citation>
    <scope>NUCLEOTIDE SEQUENCE [LARGE SCALE GENOMIC DNA]</scope>
    <source>
        <strain evidence="1 3">1245752.6</strain>
    </source>
</reference>
<evidence type="ECO:0000313" key="2">
    <source>
        <dbReference type="EMBL" id="ORV95282.1"/>
    </source>
</evidence>
<dbReference type="InterPro" id="IPR009297">
    <property type="entry name" value="DUF952"/>
</dbReference>
<sequence>MITVSEIGLVLVRLCSEQEWRAARDRGWIAPEPAGPDAEPFVHLSTIEQVHLPANRLYRGRRDMILLYIDESAIDAPLRWEPGVPTDPQSMLFPHLYGRLPVGAVIRSAPYPPAADGSFPAVSAGQEPT</sequence>
<keyword evidence="1" id="KW-0808">Transferase</keyword>
<dbReference type="AlphaFoldDB" id="A0A1A6BGC4"/>
<dbReference type="Gene3D" id="3.20.170.20">
    <property type="entry name" value="Protein of unknown function DUF952"/>
    <property type="match status" value="1"/>
</dbReference>
<reference evidence="2 4" key="1">
    <citation type="submission" date="2016-01" db="EMBL/GenBank/DDBJ databases">
        <title>The new phylogeny of the genus Mycobacterium.</title>
        <authorList>
            <person name="Tarcisio F."/>
            <person name="Conor M."/>
            <person name="Antonella G."/>
            <person name="Elisabetta G."/>
            <person name="Giulia F.S."/>
            <person name="Sara T."/>
            <person name="Anna F."/>
            <person name="Clotilde B."/>
            <person name="Roberto B."/>
            <person name="Veronica D.S."/>
            <person name="Fabio R."/>
            <person name="Monica P."/>
            <person name="Olivier J."/>
            <person name="Enrico T."/>
            <person name="Nicola S."/>
        </authorList>
    </citation>
    <scope>NUCLEOTIDE SEQUENCE [LARGE SCALE GENOMIC DNA]</scope>
    <source>
        <strain evidence="2 4">DSM 44160</strain>
    </source>
</reference>
<dbReference type="Proteomes" id="UP000193928">
    <property type="component" value="Unassembled WGS sequence"/>
</dbReference>